<dbReference type="PANTHER" id="PTHR23089">
    <property type="entry name" value="HISTIDINE TRIAD HIT PROTEIN"/>
    <property type="match status" value="1"/>
</dbReference>
<evidence type="ECO:0000313" key="5">
    <source>
        <dbReference type="EMBL" id="SER94714.1"/>
    </source>
</evidence>
<feature type="short sequence motif" description="Histidine triad motif" evidence="2 3">
    <location>
        <begin position="119"/>
        <end position="123"/>
    </location>
</feature>
<dbReference type="CDD" id="cd01276">
    <property type="entry name" value="PKCI_related"/>
    <property type="match status" value="1"/>
</dbReference>
<dbReference type="Proteomes" id="UP000199352">
    <property type="component" value="Unassembled WGS sequence"/>
</dbReference>
<accession>A0A1H9TCP5</accession>
<evidence type="ECO:0000313" key="6">
    <source>
        <dbReference type="Proteomes" id="UP000199352"/>
    </source>
</evidence>
<protein>
    <submittedName>
        <fullName evidence="5">Histidine triad (HIT) family protein</fullName>
    </submittedName>
</protein>
<dbReference type="Gene3D" id="3.30.428.10">
    <property type="entry name" value="HIT-like"/>
    <property type="match status" value="1"/>
</dbReference>
<dbReference type="InterPro" id="IPR011146">
    <property type="entry name" value="HIT-like"/>
</dbReference>
<dbReference type="EMBL" id="FOFR01000018">
    <property type="protein sequence ID" value="SER94714.1"/>
    <property type="molecule type" value="Genomic_DNA"/>
</dbReference>
<dbReference type="InterPro" id="IPR036265">
    <property type="entry name" value="HIT-like_sf"/>
</dbReference>
<gene>
    <name evidence="5" type="ORF">SAMN05216188_11824</name>
</gene>
<organism evidence="5 6">
    <name type="scientific">Lentzea xinjiangensis</name>
    <dbReference type="NCBI Taxonomy" id="402600"/>
    <lineage>
        <taxon>Bacteria</taxon>
        <taxon>Bacillati</taxon>
        <taxon>Actinomycetota</taxon>
        <taxon>Actinomycetes</taxon>
        <taxon>Pseudonocardiales</taxon>
        <taxon>Pseudonocardiaceae</taxon>
        <taxon>Lentzea</taxon>
    </lineage>
</organism>
<dbReference type="PROSITE" id="PS51084">
    <property type="entry name" value="HIT_2"/>
    <property type="match status" value="1"/>
</dbReference>
<evidence type="ECO:0000256" key="1">
    <source>
        <dbReference type="PIRSR" id="PIRSR601310-1"/>
    </source>
</evidence>
<feature type="domain" description="HIT" evidence="4">
    <location>
        <begin position="29"/>
        <end position="135"/>
    </location>
</feature>
<name>A0A1H9TCP5_9PSEU</name>
<dbReference type="OrthoDB" id="9784774at2"/>
<dbReference type="PRINTS" id="PR00332">
    <property type="entry name" value="HISTRIAD"/>
</dbReference>
<proteinExistence type="predicted"/>
<keyword evidence="6" id="KW-1185">Reference proteome</keyword>
<dbReference type="InterPro" id="IPR001310">
    <property type="entry name" value="Histidine_triad_HIT"/>
</dbReference>
<evidence type="ECO:0000259" key="4">
    <source>
        <dbReference type="PROSITE" id="PS51084"/>
    </source>
</evidence>
<evidence type="ECO:0000256" key="2">
    <source>
        <dbReference type="PIRSR" id="PIRSR601310-3"/>
    </source>
</evidence>
<dbReference type="STRING" id="402600.SAMN05216188_11824"/>
<evidence type="ECO:0000256" key="3">
    <source>
        <dbReference type="PROSITE-ProRule" id="PRU00464"/>
    </source>
</evidence>
<dbReference type="AlphaFoldDB" id="A0A1H9TCP5"/>
<sequence length="135" mass="14517">MVQRRRALATESNGTNSRYQYDAGVTDCLFCRIVAGEIPATVVTETDTTLAFRDIDPKAPTHVLVIPKEHHQAVGDLDPALAGQVLATAHQVAKSEGIDSSGYRLVFNTGRDGGQTVFHVHCHVLGGRALTWPPG</sequence>
<dbReference type="Pfam" id="PF01230">
    <property type="entry name" value="HIT"/>
    <property type="match status" value="1"/>
</dbReference>
<reference evidence="6" key="1">
    <citation type="submission" date="2016-10" db="EMBL/GenBank/DDBJ databases">
        <authorList>
            <person name="Varghese N."/>
            <person name="Submissions S."/>
        </authorList>
    </citation>
    <scope>NUCLEOTIDE SEQUENCE [LARGE SCALE GENOMIC DNA]</scope>
    <source>
        <strain evidence="6">CGMCC 4.3525</strain>
    </source>
</reference>
<feature type="active site" description="Tele-AMP-histidine intermediate" evidence="1">
    <location>
        <position position="121"/>
    </location>
</feature>
<dbReference type="SUPFAM" id="SSF54197">
    <property type="entry name" value="HIT-like"/>
    <property type="match status" value="1"/>
</dbReference>
<dbReference type="GO" id="GO:0003824">
    <property type="term" value="F:catalytic activity"/>
    <property type="evidence" value="ECO:0007669"/>
    <property type="project" value="InterPro"/>
</dbReference>